<dbReference type="Proteomes" id="UP000092695">
    <property type="component" value="Chromosome"/>
</dbReference>
<reference evidence="2 3" key="1">
    <citation type="submission" date="2016-06" db="EMBL/GenBank/DDBJ databases">
        <title>Complete genome sequence of a deep-branching marine Gamma Proteobacterium Woeseia oceani type strain XK5.</title>
        <authorList>
            <person name="Mu D."/>
            <person name="Du Z."/>
        </authorList>
    </citation>
    <scope>NUCLEOTIDE SEQUENCE [LARGE SCALE GENOMIC DNA]</scope>
    <source>
        <strain evidence="2 3">XK5</strain>
    </source>
</reference>
<dbReference type="InterPro" id="IPR010927">
    <property type="entry name" value="T4SS_TraH"/>
</dbReference>
<dbReference type="EMBL" id="CP016268">
    <property type="protein sequence ID" value="ANO50034.1"/>
    <property type="molecule type" value="Genomic_DNA"/>
</dbReference>
<evidence type="ECO:0000313" key="3">
    <source>
        <dbReference type="Proteomes" id="UP000092695"/>
    </source>
</evidence>
<sequence>MIGQRLPIPILGATLLLSAMTARADLESDLNRFVDELGGSASLTSPTAFEGQGYRYLNGGQVFVRVPNNQVNLYSYRAPNYNAGCGGIDMFGGGFAFLDADELVQVLKDVGSNAVSYAFMLALRTISSQISNTLGENFDWLLKNQGMSFNTCERAQWAANSMLAGEVLGNQTSVCISQRTSSLGESYTEARRACTVAGGAQEASINNDEARDAAFIEGNLVWMFMAKSELFAGDTEMRELVMSVTGTVVKSKRNGAGALAPDDEAARADVKWYPSLLSSTDDLLDGILRGSTSMAVYECDTDAGTYACQDVREVIATLPADASLIALVGERMGGLFDAIQTKAEPSVEQIELVQKTSLPVHRILAVAAGLRGDSGLDLVGKYIEAVAVDVLFTYIERISFNIQNQARDPQWGEHGERLANAQQGILQALRDRRARIHRDIDSSLRIAEELQYYERLIISGMPKGLVATHRWTPGAGST</sequence>
<keyword evidence="1" id="KW-0732">Signal</keyword>
<organism evidence="2 3">
    <name type="scientific">Woeseia oceani</name>
    <dbReference type="NCBI Taxonomy" id="1548547"/>
    <lineage>
        <taxon>Bacteria</taxon>
        <taxon>Pseudomonadati</taxon>
        <taxon>Pseudomonadota</taxon>
        <taxon>Gammaproteobacteria</taxon>
        <taxon>Woeseiales</taxon>
        <taxon>Woeseiaceae</taxon>
        <taxon>Woeseia</taxon>
    </lineage>
</organism>
<dbReference type="OrthoDB" id="9797479at2"/>
<dbReference type="STRING" id="1548547.BA177_01280"/>
<dbReference type="RefSeq" id="WP_068612043.1">
    <property type="nucleotide sequence ID" value="NZ_CP016268.1"/>
</dbReference>
<proteinExistence type="predicted"/>
<evidence type="ECO:0000313" key="2">
    <source>
        <dbReference type="EMBL" id="ANO50034.1"/>
    </source>
</evidence>
<name>A0A193LCB1_9GAMM</name>
<gene>
    <name evidence="2" type="ORF">BA177_01280</name>
</gene>
<dbReference type="KEGG" id="woc:BA177_01280"/>
<feature type="signal peptide" evidence="1">
    <location>
        <begin position="1"/>
        <end position="24"/>
    </location>
</feature>
<feature type="chain" id="PRO_5008260021" description="Conjugal transfer protein TraH" evidence="1">
    <location>
        <begin position="25"/>
        <end position="478"/>
    </location>
</feature>
<dbReference type="Pfam" id="PF06122">
    <property type="entry name" value="TraH"/>
    <property type="match status" value="1"/>
</dbReference>
<evidence type="ECO:0008006" key="4">
    <source>
        <dbReference type="Google" id="ProtNLM"/>
    </source>
</evidence>
<evidence type="ECO:0000256" key="1">
    <source>
        <dbReference type="SAM" id="SignalP"/>
    </source>
</evidence>
<accession>A0A193LCB1</accession>
<protein>
    <recommendedName>
        <fullName evidence="4">Conjugal transfer protein TraH</fullName>
    </recommendedName>
</protein>
<keyword evidence="3" id="KW-1185">Reference proteome</keyword>
<dbReference type="AlphaFoldDB" id="A0A193LCB1"/>